<organism evidence="17 18">
    <name type="scientific">Fructilactobacillus cliffordii</name>
    <dbReference type="NCBI Taxonomy" id="2940299"/>
    <lineage>
        <taxon>Bacteria</taxon>
        <taxon>Bacillati</taxon>
        <taxon>Bacillota</taxon>
        <taxon>Bacilli</taxon>
        <taxon>Lactobacillales</taxon>
        <taxon>Lactobacillaceae</taxon>
        <taxon>Fructilactobacillus</taxon>
    </lineage>
</organism>
<evidence type="ECO:0000256" key="14">
    <source>
        <dbReference type="SAM" id="Coils"/>
    </source>
</evidence>
<name>A0A9Q8ZUH5_9LACO</name>
<comment type="cofactor">
    <cofactor evidence="13">
        <name>Zn(2+)</name>
        <dbReference type="ChEBI" id="CHEBI:29105"/>
    </cofactor>
    <text evidence="13">Binds 1 zinc ion per subunit.</text>
</comment>
<evidence type="ECO:0000256" key="9">
    <source>
        <dbReference type="ARBA" id="ARBA00022840"/>
    </source>
</evidence>
<evidence type="ECO:0000256" key="13">
    <source>
        <dbReference type="HAMAP-Rule" id="MF_00041"/>
    </source>
</evidence>
<dbReference type="HAMAP" id="MF_00041">
    <property type="entry name" value="Cys_tRNA_synth"/>
    <property type="match status" value="1"/>
</dbReference>
<evidence type="ECO:0000256" key="5">
    <source>
        <dbReference type="ARBA" id="ARBA00022598"/>
    </source>
</evidence>
<evidence type="ECO:0000313" key="18">
    <source>
        <dbReference type="Proteomes" id="UP001055911"/>
    </source>
</evidence>
<dbReference type="GO" id="GO:0004817">
    <property type="term" value="F:cysteine-tRNA ligase activity"/>
    <property type="evidence" value="ECO:0007669"/>
    <property type="project" value="UniProtKB-UniRule"/>
</dbReference>
<gene>
    <name evidence="13 17" type="primary">cysS</name>
    <name evidence="17" type="ORF">M3M40_04345</name>
</gene>
<dbReference type="SMART" id="SM00840">
    <property type="entry name" value="DALR_2"/>
    <property type="match status" value="1"/>
</dbReference>
<feature type="binding site" evidence="13">
    <location>
        <position position="213"/>
    </location>
    <ligand>
        <name>Zn(2+)</name>
        <dbReference type="ChEBI" id="CHEBI:29105"/>
    </ligand>
</feature>
<dbReference type="InterPro" id="IPR014729">
    <property type="entry name" value="Rossmann-like_a/b/a_fold"/>
</dbReference>
<dbReference type="Pfam" id="PF01406">
    <property type="entry name" value="tRNA-synt_1e"/>
    <property type="match status" value="1"/>
</dbReference>
<feature type="binding site" evidence="13">
    <location>
        <position position="275"/>
    </location>
    <ligand>
        <name>ATP</name>
        <dbReference type="ChEBI" id="CHEBI:30616"/>
    </ligand>
</feature>
<keyword evidence="10 13" id="KW-0648">Protein biosynthesis</keyword>
<evidence type="ECO:0000256" key="7">
    <source>
        <dbReference type="ARBA" id="ARBA00022741"/>
    </source>
</evidence>
<protein>
    <recommendedName>
        <fullName evidence="13">Cysteine--tRNA ligase</fullName>
        <ecNumber evidence="13">6.1.1.16</ecNumber>
    </recommendedName>
    <alternativeName>
        <fullName evidence="13">Cysteinyl-tRNA synthetase</fullName>
        <shortName evidence="13">CysRS</shortName>
    </alternativeName>
</protein>
<dbReference type="AlphaFoldDB" id="A0A9Q8ZUH5"/>
<keyword evidence="11 13" id="KW-0030">Aminoacyl-tRNA synthetase</keyword>
<feature type="region of interest" description="Disordered" evidence="15">
    <location>
        <begin position="452"/>
        <end position="471"/>
    </location>
</feature>
<dbReference type="GO" id="GO:0006423">
    <property type="term" value="P:cysteinyl-tRNA aminoacylation"/>
    <property type="evidence" value="ECO:0007669"/>
    <property type="project" value="UniProtKB-UniRule"/>
</dbReference>
<feature type="coiled-coil region" evidence="14">
    <location>
        <begin position="308"/>
        <end position="335"/>
    </location>
</feature>
<comment type="subunit">
    <text evidence="3 13">Monomer.</text>
</comment>
<dbReference type="SUPFAM" id="SSF52374">
    <property type="entry name" value="Nucleotidylyl transferase"/>
    <property type="match status" value="1"/>
</dbReference>
<feature type="binding site" evidence="13">
    <location>
        <position position="29"/>
    </location>
    <ligand>
        <name>Zn(2+)</name>
        <dbReference type="ChEBI" id="CHEBI:29105"/>
    </ligand>
</feature>
<dbReference type="SUPFAM" id="SSF47323">
    <property type="entry name" value="Anticodon-binding domain of a subclass of class I aminoacyl-tRNA synthetases"/>
    <property type="match status" value="1"/>
</dbReference>
<feature type="short sequence motif" description="'HIGH' region" evidence="13">
    <location>
        <begin position="31"/>
        <end position="41"/>
    </location>
</feature>
<evidence type="ECO:0000256" key="6">
    <source>
        <dbReference type="ARBA" id="ARBA00022723"/>
    </source>
</evidence>
<dbReference type="GO" id="GO:0008270">
    <property type="term" value="F:zinc ion binding"/>
    <property type="evidence" value="ECO:0007669"/>
    <property type="project" value="UniProtKB-UniRule"/>
</dbReference>
<dbReference type="Proteomes" id="UP001055911">
    <property type="component" value="Chromosome"/>
</dbReference>
<keyword evidence="7 13" id="KW-0547">Nucleotide-binding</keyword>
<evidence type="ECO:0000256" key="12">
    <source>
        <dbReference type="ARBA" id="ARBA00047398"/>
    </source>
</evidence>
<dbReference type="InterPro" id="IPR015273">
    <property type="entry name" value="Cys-tRNA-synt_Ia_DALR"/>
</dbReference>
<dbReference type="InterPro" id="IPR032678">
    <property type="entry name" value="tRNA-synt_1_cat_dom"/>
</dbReference>
<dbReference type="Gene3D" id="1.20.120.1910">
    <property type="entry name" value="Cysteine-tRNA ligase, C-terminal anti-codon recognition domain"/>
    <property type="match status" value="1"/>
</dbReference>
<feature type="coiled-coil region" evidence="14">
    <location>
        <begin position="412"/>
        <end position="444"/>
    </location>
</feature>
<keyword evidence="4 13" id="KW-0963">Cytoplasm</keyword>
<dbReference type="PRINTS" id="PR00983">
    <property type="entry name" value="TRNASYNTHCYS"/>
</dbReference>
<dbReference type="PANTHER" id="PTHR10890">
    <property type="entry name" value="CYSTEINYL-TRNA SYNTHETASE"/>
    <property type="match status" value="1"/>
</dbReference>
<evidence type="ECO:0000313" key="17">
    <source>
        <dbReference type="EMBL" id="USS88736.1"/>
    </source>
</evidence>
<evidence type="ECO:0000256" key="8">
    <source>
        <dbReference type="ARBA" id="ARBA00022833"/>
    </source>
</evidence>
<comment type="similarity">
    <text evidence="2 13">Belongs to the class-I aminoacyl-tRNA synthetase family.</text>
</comment>
<evidence type="ECO:0000259" key="16">
    <source>
        <dbReference type="SMART" id="SM00840"/>
    </source>
</evidence>
<dbReference type="FunFam" id="3.40.50.620:FF:000009">
    <property type="entry name" value="Cysteine--tRNA ligase"/>
    <property type="match status" value="1"/>
</dbReference>
<feature type="binding site" evidence="13">
    <location>
        <position position="238"/>
    </location>
    <ligand>
        <name>Zn(2+)</name>
        <dbReference type="ChEBI" id="CHEBI:29105"/>
    </ligand>
</feature>
<dbReference type="GO" id="GO:0005829">
    <property type="term" value="C:cytosol"/>
    <property type="evidence" value="ECO:0007669"/>
    <property type="project" value="TreeGrafter"/>
</dbReference>
<dbReference type="Pfam" id="PF23493">
    <property type="entry name" value="CysS_C"/>
    <property type="match status" value="1"/>
</dbReference>
<evidence type="ECO:0000256" key="2">
    <source>
        <dbReference type="ARBA" id="ARBA00005594"/>
    </source>
</evidence>
<comment type="subcellular location">
    <subcellularLocation>
        <location evidence="1 13">Cytoplasm</location>
    </subcellularLocation>
</comment>
<dbReference type="EMBL" id="CP097119">
    <property type="protein sequence ID" value="USS88736.1"/>
    <property type="molecule type" value="Genomic_DNA"/>
</dbReference>
<dbReference type="InterPro" id="IPR024909">
    <property type="entry name" value="Cys-tRNA/MSH_ligase"/>
</dbReference>
<dbReference type="NCBIfam" id="TIGR00435">
    <property type="entry name" value="cysS"/>
    <property type="match status" value="1"/>
</dbReference>
<feature type="domain" description="Cysteinyl-tRNA synthetase class Ia DALR" evidence="16">
    <location>
        <begin position="357"/>
        <end position="420"/>
    </location>
</feature>
<evidence type="ECO:0000256" key="1">
    <source>
        <dbReference type="ARBA" id="ARBA00004496"/>
    </source>
</evidence>
<comment type="catalytic activity">
    <reaction evidence="12 13">
        <text>tRNA(Cys) + L-cysteine + ATP = L-cysteinyl-tRNA(Cys) + AMP + diphosphate</text>
        <dbReference type="Rhea" id="RHEA:17773"/>
        <dbReference type="Rhea" id="RHEA-COMP:9661"/>
        <dbReference type="Rhea" id="RHEA-COMP:9679"/>
        <dbReference type="ChEBI" id="CHEBI:30616"/>
        <dbReference type="ChEBI" id="CHEBI:33019"/>
        <dbReference type="ChEBI" id="CHEBI:35235"/>
        <dbReference type="ChEBI" id="CHEBI:78442"/>
        <dbReference type="ChEBI" id="CHEBI:78517"/>
        <dbReference type="ChEBI" id="CHEBI:456215"/>
        <dbReference type="EC" id="6.1.1.16"/>
    </reaction>
</comment>
<dbReference type="InterPro" id="IPR056411">
    <property type="entry name" value="CysS_C"/>
</dbReference>
<dbReference type="InterPro" id="IPR015803">
    <property type="entry name" value="Cys-tRNA-ligase"/>
</dbReference>
<evidence type="ECO:0000256" key="15">
    <source>
        <dbReference type="SAM" id="MobiDB-lite"/>
    </source>
</evidence>
<proteinExistence type="inferred from homology"/>
<evidence type="ECO:0000256" key="4">
    <source>
        <dbReference type="ARBA" id="ARBA00022490"/>
    </source>
</evidence>
<dbReference type="Pfam" id="PF09190">
    <property type="entry name" value="DALR_2"/>
    <property type="match status" value="1"/>
</dbReference>
<keyword evidence="8 13" id="KW-0862">Zinc</keyword>
<reference evidence="17" key="1">
    <citation type="submission" date="2022-05" db="EMBL/GenBank/DDBJ databases">
        <authorList>
            <person name="Oliphant S.A."/>
            <person name="Watson-Haigh N.S."/>
            <person name="Sumby K.M."/>
            <person name="Gardner J.M."/>
            <person name="Jiranek V."/>
        </authorList>
    </citation>
    <scope>NUCLEOTIDE SEQUENCE</scope>
    <source>
        <strain evidence="17">KI4_B1</strain>
    </source>
</reference>
<feature type="binding site" evidence="13">
    <location>
        <position position="242"/>
    </location>
    <ligand>
        <name>Zn(2+)</name>
        <dbReference type="ChEBI" id="CHEBI:29105"/>
    </ligand>
</feature>
<evidence type="ECO:0000256" key="10">
    <source>
        <dbReference type="ARBA" id="ARBA00022917"/>
    </source>
</evidence>
<dbReference type="CDD" id="cd00672">
    <property type="entry name" value="CysRS_core"/>
    <property type="match status" value="1"/>
</dbReference>
<sequence>MKLQVYNSLDNQLETFTPLEPGKVKMYVCGPTVYNYIHIGNARSVVAFDTIRRYLEYLGYDVTYVSNFTDVDDKLIMAAQAEGTTVPELADRYIQAYYEDTNALNVKPATVNPRATENIPEIIAFVQDLIDEGYAYAVDGDVYYRARKFPTYGELGHEDIDTLESGASEHISAAELAKKEDPIDFALWKAAKPDEISWDSPWGAGRPGWHIECSVMATKYLSDTIDIHGGGIDLEFPHHENERAQSEAKTDQLFVKYWLHNGFVTVGDDNEKMSKSKGNFVTVHELIKQVDPQVIRLLMATTQYRRPIRFSQAGLDEAQANLKKLQTAYQNLKYRLKDAEPGSDFKLEQEVRQVQADFQDAMNDDFNVQNGIASVYELAKLGNIYSERPVVFAETLQTISSRLAQLAGIFGIELATEELNDEQVEQLIAEREQARADKDFVRSDEIRDELKEQGIVLEDTPQGTRFRREQQ</sequence>
<accession>A0A9Q8ZUH5</accession>
<keyword evidence="5 13" id="KW-0436">Ligase</keyword>
<dbReference type="Gene3D" id="3.40.50.620">
    <property type="entry name" value="HUPs"/>
    <property type="match status" value="1"/>
</dbReference>
<dbReference type="InterPro" id="IPR009080">
    <property type="entry name" value="tRNAsynth_Ia_anticodon-bd"/>
</dbReference>
<dbReference type="GO" id="GO:0005524">
    <property type="term" value="F:ATP binding"/>
    <property type="evidence" value="ECO:0007669"/>
    <property type="project" value="UniProtKB-UniRule"/>
</dbReference>
<keyword evidence="18" id="KW-1185">Reference proteome</keyword>
<evidence type="ECO:0000256" key="11">
    <source>
        <dbReference type="ARBA" id="ARBA00023146"/>
    </source>
</evidence>
<dbReference type="PANTHER" id="PTHR10890:SF3">
    <property type="entry name" value="CYSTEINE--TRNA LIGASE, CYTOPLASMIC"/>
    <property type="match status" value="1"/>
</dbReference>
<keyword evidence="6 13" id="KW-0479">Metal-binding</keyword>
<dbReference type="EC" id="6.1.1.16" evidence="13"/>
<evidence type="ECO:0000256" key="3">
    <source>
        <dbReference type="ARBA" id="ARBA00011245"/>
    </source>
</evidence>
<keyword evidence="9 13" id="KW-0067">ATP-binding</keyword>
<dbReference type="RefSeq" id="WP_252766253.1">
    <property type="nucleotide sequence ID" value="NZ_CP097119.1"/>
</dbReference>
<keyword evidence="14" id="KW-0175">Coiled coil</keyword>
<feature type="short sequence motif" description="'KMSKS' region" evidence="13">
    <location>
        <begin position="272"/>
        <end position="276"/>
    </location>
</feature>